<dbReference type="AlphaFoldDB" id="A0A6M0CNN3"/>
<evidence type="ECO:0000313" key="1">
    <source>
        <dbReference type="EMBL" id="NER17469.1"/>
    </source>
</evidence>
<keyword evidence="2" id="KW-1185">Reference proteome</keyword>
<evidence type="ECO:0000313" key="2">
    <source>
        <dbReference type="Proteomes" id="UP000474296"/>
    </source>
</evidence>
<comment type="caution">
    <text evidence="1">The sequence shown here is derived from an EMBL/GenBank/DDBJ whole genome shotgun (WGS) entry which is preliminary data.</text>
</comment>
<sequence>MPIKSYLAHPHDGKKEQLLQDLSIIQECEVLPAENRDILILVTDTKDDHSEVELEKKLKTIKSLKLLAMVSGFNSKQN</sequence>
<dbReference type="Proteomes" id="UP000474296">
    <property type="component" value="Unassembled WGS sequence"/>
</dbReference>
<reference evidence="1 2" key="1">
    <citation type="submission" date="2020-01" db="EMBL/GenBank/DDBJ databases">
        <title>Spongiivirga citrea KCTC 32990T.</title>
        <authorList>
            <person name="Wang G."/>
        </authorList>
    </citation>
    <scope>NUCLEOTIDE SEQUENCE [LARGE SCALE GENOMIC DNA]</scope>
    <source>
        <strain evidence="1 2">KCTC 32990</strain>
    </source>
</reference>
<dbReference type="RefSeq" id="WP_164032021.1">
    <property type="nucleotide sequence ID" value="NZ_JAABOQ010000004.1"/>
</dbReference>
<gene>
    <name evidence="1" type="ORF">GWK10_09620</name>
</gene>
<accession>A0A6M0CNN3</accession>
<proteinExistence type="predicted"/>
<dbReference type="EMBL" id="JAABOQ010000004">
    <property type="protein sequence ID" value="NER17469.1"/>
    <property type="molecule type" value="Genomic_DNA"/>
</dbReference>
<name>A0A6M0CNN3_9FLAO</name>
<organism evidence="1 2">
    <name type="scientific">Spongiivirga citrea</name>
    <dbReference type="NCBI Taxonomy" id="1481457"/>
    <lineage>
        <taxon>Bacteria</taxon>
        <taxon>Pseudomonadati</taxon>
        <taxon>Bacteroidota</taxon>
        <taxon>Flavobacteriia</taxon>
        <taxon>Flavobacteriales</taxon>
        <taxon>Flavobacteriaceae</taxon>
        <taxon>Spongiivirga</taxon>
    </lineage>
</organism>
<protein>
    <submittedName>
        <fullName evidence="1">Uncharacterized protein</fullName>
    </submittedName>
</protein>